<proteinExistence type="predicted"/>
<dbReference type="AlphaFoldDB" id="A0A081C104"/>
<gene>
    <name evidence="1" type="ORF">U27_05232</name>
</gene>
<dbReference type="Proteomes" id="UP000030661">
    <property type="component" value="Unassembled WGS sequence"/>
</dbReference>
<protein>
    <submittedName>
        <fullName evidence="1">Stress protein</fullName>
    </submittedName>
</protein>
<accession>A0A081C104</accession>
<dbReference type="Gene3D" id="2.60.60.30">
    <property type="entry name" value="sav2460 like domains"/>
    <property type="match status" value="2"/>
</dbReference>
<dbReference type="HOGENOM" id="CLU_697670_0_0_0"/>
<organism evidence="1">
    <name type="scientific">Vecturithrix granuli</name>
    <dbReference type="NCBI Taxonomy" id="1499967"/>
    <lineage>
        <taxon>Bacteria</taxon>
        <taxon>Candidatus Moduliflexota</taxon>
        <taxon>Candidatus Vecturitrichia</taxon>
        <taxon>Candidatus Vecturitrichales</taxon>
        <taxon>Candidatus Vecturitrichaceae</taxon>
        <taxon>Candidatus Vecturithrix</taxon>
    </lineage>
</organism>
<name>A0A081C104_VECG1</name>
<keyword evidence="2" id="KW-1185">Reference proteome</keyword>
<evidence type="ECO:0000313" key="2">
    <source>
        <dbReference type="Proteomes" id="UP000030661"/>
    </source>
</evidence>
<reference evidence="1" key="1">
    <citation type="journal article" date="2015" name="PeerJ">
        <title>First genomic representation of candidate bacterial phylum KSB3 points to enhanced environmental sensing as a trigger of wastewater bulking.</title>
        <authorList>
            <person name="Sekiguchi Y."/>
            <person name="Ohashi A."/>
            <person name="Parks D.H."/>
            <person name="Yamauchi T."/>
            <person name="Tyson G.W."/>
            <person name="Hugenholtz P."/>
        </authorList>
    </citation>
    <scope>NUCLEOTIDE SEQUENCE [LARGE SCALE GENOMIC DNA]</scope>
</reference>
<sequence length="395" mass="43157">MATLKPKVTLKTKGQEAYVSVKQLMVTLQWTASVDLDLMAFYKTKDGRVGGIFSDNYAGGDMGSLNTFPFIQLSADAGVGATGGQNEEVIRITKLDDMAEVYICTINFTDASQGQESRFSKYDAQVTVVDDKGENVSVPLDSSQPGAVAVIAKIDNTGFMGAKLINENRIMSMAEFQANIPGANQLNLASKIVLKKKGESVTLKPKSGGKVGEILVNLNWNQRPQLKQSGGLLSKIFSGGGQAIDLDLGCLFELKNGIKSAIQPLGKTFGAYNQSPYIFHCGDDRTGAWAEGENLRINGDYMQEFKRILVYSYIYEGVANWSQADGMVTIKQAGSPDIIVHLDDHRDGMPMCAIALFENVNNAFKVTKIVQYFRGHQDVDQAYKWGLQWVAGKKD</sequence>
<dbReference type="InterPro" id="IPR003325">
    <property type="entry name" value="TerD"/>
</dbReference>
<dbReference type="CDD" id="cd06974">
    <property type="entry name" value="TerD_like"/>
    <property type="match status" value="1"/>
</dbReference>
<evidence type="ECO:0000313" key="1">
    <source>
        <dbReference type="EMBL" id="GAK58259.1"/>
    </source>
</evidence>
<dbReference type="STRING" id="1499967.U27_05232"/>
<dbReference type="eggNOG" id="COG4110">
    <property type="taxonomic scope" value="Bacteria"/>
</dbReference>
<dbReference type="EMBL" id="DF820467">
    <property type="protein sequence ID" value="GAK58259.1"/>
    <property type="molecule type" value="Genomic_DNA"/>
</dbReference>